<dbReference type="InterPro" id="IPR035919">
    <property type="entry name" value="EAL_sf"/>
</dbReference>
<dbReference type="EMBL" id="VUOA01000029">
    <property type="protein sequence ID" value="KAA2236035.1"/>
    <property type="molecule type" value="Genomic_DNA"/>
</dbReference>
<dbReference type="AlphaFoldDB" id="A0A5B2VBJ4"/>
<dbReference type="Gene3D" id="3.30.450.40">
    <property type="match status" value="1"/>
</dbReference>
<dbReference type="PANTHER" id="PTHR33121">
    <property type="entry name" value="CYCLIC DI-GMP PHOSPHODIESTERASE PDEF"/>
    <property type="match status" value="1"/>
</dbReference>
<dbReference type="SMART" id="SM00052">
    <property type="entry name" value="EAL"/>
    <property type="match status" value="1"/>
</dbReference>
<reference evidence="2 3" key="1">
    <citation type="submission" date="2019-09" db="EMBL/GenBank/DDBJ databases">
        <title>Salinarimonas rosea gen. nov., sp. nov., a new member of the a-2 subgroup of the Proteobacteria.</title>
        <authorList>
            <person name="Liu J."/>
        </authorList>
    </citation>
    <scope>NUCLEOTIDE SEQUENCE [LARGE SCALE GENOMIC DNA]</scope>
    <source>
        <strain evidence="2 3">BN140002</strain>
    </source>
</reference>
<dbReference type="Gene3D" id="3.20.20.450">
    <property type="entry name" value="EAL domain"/>
    <property type="match status" value="1"/>
</dbReference>
<evidence type="ECO:0000313" key="3">
    <source>
        <dbReference type="Proteomes" id="UP000323142"/>
    </source>
</evidence>
<dbReference type="OrthoDB" id="9814202at2"/>
<organism evidence="2 3">
    <name type="scientific">Salinarimonas soli</name>
    <dbReference type="NCBI Taxonomy" id="1638099"/>
    <lineage>
        <taxon>Bacteria</taxon>
        <taxon>Pseudomonadati</taxon>
        <taxon>Pseudomonadota</taxon>
        <taxon>Alphaproteobacteria</taxon>
        <taxon>Hyphomicrobiales</taxon>
        <taxon>Salinarimonadaceae</taxon>
        <taxon>Salinarimonas</taxon>
    </lineage>
</organism>
<dbReference type="SUPFAM" id="SSF55781">
    <property type="entry name" value="GAF domain-like"/>
    <property type="match status" value="1"/>
</dbReference>
<evidence type="ECO:0000259" key="1">
    <source>
        <dbReference type="PROSITE" id="PS50883"/>
    </source>
</evidence>
<dbReference type="SMART" id="SM00065">
    <property type="entry name" value="GAF"/>
    <property type="match status" value="1"/>
</dbReference>
<dbReference type="RefSeq" id="WP_149819634.1">
    <property type="nucleotide sequence ID" value="NZ_VUOA01000029.1"/>
</dbReference>
<gene>
    <name evidence="2" type="ORF">F0L46_16810</name>
</gene>
<dbReference type="Gene3D" id="3.30.70.270">
    <property type="match status" value="1"/>
</dbReference>
<proteinExistence type="predicted"/>
<dbReference type="SUPFAM" id="SSF141868">
    <property type="entry name" value="EAL domain-like"/>
    <property type="match status" value="1"/>
</dbReference>
<reference evidence="2 3" key="2">
    <citation type="submission" date="2019-09" db="EMBL/GenBank/DDBJ databases">
        <authorList>
            <person name="Jin C."/>
        </authorList>
    </citation>
    <scope>NUCLEOTIDE SEQUENCE [LARGE SCALE GENOMIC DNA]</scope>
    <source>
        <strain evidence="2 3">BN140002</strain>
    </source>
</reference>
<name>A0A5B2VBJ4_9HYPH</name>
<keyword evidence="3" id="KW-1185">Reference proteome</keyword>
<dbReference type="GO" id="GO:0071111">
    <property type="term" value="F:cyclic-guanylate-specific phosphodiesterase activity"/>
    <property type="evidence" value="ECO:0007669"/>
    <property type="project" value="InterPro"/>
</dbReference>
<dbReference type="Pfam" id="PF00563">
    <property type="entry name" value="EAL"/>
    <property type="match status" value="1"/>
</dbReference>
<dbReference type="InterPro" id="IPR029016">
    <property type="entry name" value="GAF-like_dom_sf"/>
</dbReference>
<dbReference type="InterPro" id="IPR003018">
    <property type="entry name" value="GAF"/>
</dbReference>
<dbReference type="InterPro" id="IPR050706">
    <property type="entry name" value="Cyclic-di-GMP_PDE-like"/>
</dbReference>
<accession>A0A5B2VBJ4</accession>
<sequence>MAYLHQHTKNEAARLNALRDLRLLDTPPSDAFDRLTRLASQLLGAPVSTISLTDGDRQWFKSKVGVDITEIPREQAPCSYAIEGEDIFVVPDLAADDRFRGSPLVEAGIRFYAGAPLFTRAGYGVGTICVVDDKPRDLDDAQKRVLRDLGGMVMSQIELQNMIGRVDPASGLPNQYQLFEDLEDLGRAMPGEAAALVLLELMSPVQAGHMARVLGASQVEEIVTGAMPVVRGAVGNAARIYHVGPQRCAVLLEGMLDERRAALPDALRRALAMPIPCGGLPVSLDPAVGAYEFAAGEVDPRDVLRRLLIAVADARVGTSRRARYDARLEASATRRFTLLNDFAAALEARDQLALVYQPRYGLATGRRIGVEALLRWTHPTLGPVSPAEFIPLVEQTAMARPLMDWVARAAFRQARDWQRAGLDLAVSVNASARNLDEDDFARRLLDRAAEAGVDPARIEVEFTESALAEDHAQVVAQMTALRAAGVRIAIDDFGTGYSNLSYIQSLPVSSIKIDRSFVLDLEASTKSRTLVQTMITMAHDLGYEVVAEGIETEGARDLLTAWGCDEGQGYLMSRPVAAGAIA</sequence>
<dbReference type="InterPro" id="IPR001633">
    <property type="entry name" value="EAL_dom"/>
</dbReference>
<dbReference type="InterPro" id="IPR043128">
    <property type="entry name" value="Rev_trsase/Diguanyl_cyclase"/>
</dbReference>
<dbReference type="Proteomes" id="UP000323142">
    <property type="component" value="Unassembled WGS sequence"/>
</dbReference>
<comment type="caution">
    <text evidence="2">The sequence shown here is derived from an EMBL/GenBank/DDBJ whole genome shotgun (WGS) entry which is preliminary data.</text>
</comment>
<dbReference type="Pfam" id="PF01590">
    <property type="entry name" value="GAF"/>
    <property type="match status" value="1"/>
</dbReference>
<evidence type="ECO:0000313" key="2">
    <source>
        <dbReference type="EMBL" id="KAA2236035.1"/>
    </source>
</evidence>
<dbReference type="CDD" id="cd01948">
    <property type="entry name" value="EAL"/>
    <property type="match status" value="1"/>
</dbReference>
<dbReference type="PANTHER" id="PTHR33121:SF19">
    <property type="entry name" value="CYCLIC DI-GMP PHOSPHODIESTERASE PA2567"/>
    <property type="match status" value="1"/>
</dbReference>
<protein>
    <submittedName>
        <fullName evidence="2">EAL domain-containing protein</fullName>
    </submittedName>
</protein>
<dbReference type="PROSITE" id="PS50883">
    <property type="entry name" value="EAL"/>
    <property type="match status" value="1"/>
</dbReference>
<feature type="domain" description="EAL" evidence="1">
    <location>
        <begin position="335"/>
        <end position="582"/>
    </location>
</feature>